<dbReference type="InterPro" id="IPR036779">
    <property type="entry name" value="LysM_dom_sf"/>
</dbReference>
<sequence>MKKLLSAILCLMTLSFLPLPAALAAADEPTVYVIQKGDTLWGLSERFLNDPYYWPNLWARNPTIGNPHFIFPGDRLKVYPDRLEIEPRQPRTAGVAPVAALSEEPVAERTFQVTGSEGFLREDGFKPAGTIISTAQNRQLLGTDDIAYTDIGRLHGAQVGDRFSIYKEMEQVSHPVTNVILGERVVPLGTLQLTEVDDKNSKAIITRAYQEVGPGSFLLPYREKRHQVALRAADKDLSGYIVASGTGNNLIGEGDLVFLDLGKRQGMLPGYFFYVLREVTPDPRYADISVGKLPPEVIGAVVVVTTGENTSTALVVKSIDTIYRGDRVEMKKSR</sequence>
<dbReference type="CDD" id="cd00118">
    <property type="entry name" value="LysM"/>
    <property type="match status" value="1"/>
</dbReference>
<evidence type="ECO:0000313" key="3">
    <source>
        <dbReference type="EMBL" id="BDV44068.1"/>
    </source>
</evidence>
<evidence type="ECO:0000259" key="2">
    <source>
        <dbReference type="PROSITE" id="PS51782"/>
    </source>
</evidence>
<dbReference type="Gene3D" id="3.10.350.10">
    <property type="entry name" value="LysM domain"/>
    <property type="match status" value="1"/>
</dbReference>
<dbReference type="RefSeq" id="WP_282000180.1">
    <property type="nucleotide sequence ID" value="NZ_AP027151.1"/>
</dbReference>
<proteinExistence type="predicted"/>
<name>A0ABN6VUV3_9BACT</name>
<dbReference type="EMBL" id="AP027151">
    <property type="protein sequence ID" value="BDV44068.1"/>
    <property type="molecule type" value="Genomic_DNA"/>
</dbReference>
<dbReference type="SUPFAM" id="SSF54106">
    <property type="entry name" value="LysM domain"/>
    <property type="match status" value="1"/>
</dbReference>
<feature type="chain" id="PRO_5045391339" evidence="1">
    <location>
        <begin position="25"/>
        <end position="334"/>
    </location>
</feature>
<dbReference type="InterPro" id="IPR018392">
    <property type="entry name" value="LysM"/>
</dbReference>
<evidence type="ECO:0000313" key="4">
    <source>
        <dbReference type="Proteomes" id="UP001317705"/>
    </source>
</evidence>
<feature type="signal peptide" evidence="1">
    <location>
        <begin position="1"/>
        <end position="24"/>
    </location>
</feature>
<dbReference type="PROSITE" id="PS51782">
    <property type="entry name" value="LYSM"/>
    <property type="match status" value="1"/>
</dbReference>
<dbReference type="InterPro" id="IPR052196">
    <property type="entry name" value="Bact_Kbp"/>
</dbReference>
<dbReference type="PANTHER" id="PTHR34700:SF4">
    <property type="entry name" value="PHAGE-LIKE ELEMENT PBSX PROTEIN XKDP"/>
    <property type="match status" value="1"/>
</dbReference>
<keyword evidence="1" id="KW-0732">Signal</keyword>
<organism evidence="3 4">
    <name type="scientific">Geotalea uraniireducens</name>
    <dbReference type="NCBI Taxonomy" id="351604"/>
    <lineage>
        <taxon>Bacteria</taxon>
        <taxon>Pseudomonadati</taxon>
        <taxon>Thermodesulfobacteriota</taxon>
        <taxon>Desulfuromonadia</taxon>
        <taxon>Geobacterales</taxon>
        <taxon>Geobacteraceae</taxon>
        <taxon>Geotalea</taxon>
    </lineage>
</organism>
<evidence type="ECO:0000256" key="1">
    <source>
        <dbReference type="SAM" id="SignalP"/>
    </source>
</evidence>
<dbReference type="SMART" id="SM00257">
    <property type="entry name" value="LysM"/>
    <property type="match status" value="1"/>
</dbReference>
<keyword evidence="4" id="KW-1185">Reference proteome</keyword>
<protein>
    <submittedName>
        <fullName evidence="3">Peptidoglycan-binding protein LysM</fullName>
    </submittedName>
</protein>
<gene>
    <name evidence="3" type="ORF">GURASL_29910</name>
</gene>
<feature type="domain" description="LysM" evidence="2">
    <location>
        <begin position="30"/>
        <end position="78"/>
    </location>
</feature>
<accession>A0ABN6VUV3</accession>
<dbReference type="Pfam" id="PF01476">
    <property type="entry name" value="LysM"/>
    <property type="match status" value="1"/>
</dbReference>
<dbReference type="Proteomes" id="UP001317705">
    <property type="component" value="Chromosome"/>
</dbReference>
<reference evidence="3 4" key="1">
    <citation type="submission" date="2022-12" db="EMBL/GenBank/DDBJ databases">
        <title>Polyphasic characterization of Geotalea uranireducens NIT-SL11 newly isolated from a complex of sewage sludge and microbially reduced graphene oxide.</title>
        <authorList>
            <person name="Xie L."/>
            <person name="Yoshida N."/>
            <person name="Meng L."/>
        </authorList>
    </citation>
    <scope>NUCLEOTIDE SEQUENCE [LARGE SCALE GENOMIC DNA]</scope>
    <source>
        <strain evidence="3 4">NIT-SL11</strain>
    </source>
</reference>
<dbReference type="PANTHER" id="PTHR34700">
    <property type="entry name" value="POTASSIUM BINDING PROTEIN KBP"/>
    <property type="match status" value="1"/>
</dbReference>